<sequence length="470" mass="53020">MSSVPSEPEIESPLARKTREDIIMTVLFRTLLKERKIATKDMGIPLSLKTASPKDWNAPFQAAYLQKYAPNAEPAAWQLEHPKLDVDAIPYLGNLPECMRAISTASKTLLEAEGTLVALAVEKLVDNDFEAVWTALDAGAKQDLVLDGLVRAAYIAREYSRFNCPEMCLFNLVGERAGSDKNYGLINLLKAIVAHDPTGNGSVKSLYLFAHPAIDREYFYVDDPSFSDDWGALGYLRIIQRNFYIVQTLLGILKAHSVKLCRKYLRGHHWKDEGITLKKCGKCRLASYCSQDCQLRDWRDHKKLCGVNPTKFDLTLVTPSPQVLTTFTGCPTPDANFVRSPALWRQIRYLSKTDSYSRDYHFDTAPGRTRSIRIPDPLNRPMFLIARRRAMTSGDPCAVAKMHEILMCFQRTGFFNLTAEQIRTQLEREYRVVLPVVPTGPFGPIPALVEIVEEVRYARVSLEALSVRAV</sequence>
<protein>
    <recommendedName>
        <fullName evidence="5">MYND-type domain-containing protein</fullName>
    </recommendedName>
</protein>
<dbReference type="GO" id="GO:0008270">
    <property type="term" value="F:zinc ion binding"/>
    <property type="evidence" value="ECO:0007669"/>
    <property type="project" value="UniProtKB-KW"/>
</dbReference>
<dbReference type="AlphaFoldDB" id="A0AAD6TAA7"/>
<dbReference type="Pfam" id="PF01753">
    <property type="entry name" value="zf-MYND"/>
    <property type="match status" value="1"/>
</dbReference>
<keyword evidence="3" id="KW-0862">Zinc</keyword>
<dbReference type="SUPFAM" id="SSF144232">
    <property type="entry name" value="HIT/MYND zinc finger-like"/>
    <property type="match status" value="1"/>
</dbReference>
<feature type="domain" description="MYND-type" evidence="5">
    <location>
        <begin position="258"/>
        <end position="305"/>
    </location>
</feature>
<evidence type="ECO:0000256" key="2">
    <source>
        <dbReference type="ARBA" id="ARBA00022771"/>
    </source>
</evidence>
<evidence type="ECO:0000256" key="3">
    <source>
        <dbReference type="ARBA" id="ARBA00022833"/>
    </source>
</evidence>
<gene>
    <name evidence="6" type="ORF">C8F04DRAFT_1391181</name>
</gene>
<proteinExistence type="predicted"/>
<evidence type="ECO:0000259" key="5">
    <source>
        <dbReference type="PROSITE" id="PS50865"/>
    </source>
</evidence>
<keyword evidence="2 4" id="KW-0863">Zinc-finger</keyword>
<dbReference type="Proteomes" id="UP001218188">
    <property type="component" value="Unassembled WGS sequence"/>
</dbReference>
<evidence type="ECO:0000256" key="1">
    <source>
        <dbReference type="ARBA" id="ARBA00022723"/>
    </source>
</evidence>
<name>A0AAD6TAA7_9AGAR</name>
<reference evidence="6" key="1">
    <citation type="submission" date="2023-03" db="EMBL/GenBank/DDBJ databases">
        <title>Massive genome expansion in bonnet fungi (Mycena s.s.) driven by repeated elements and novel gene families across ecological guilds.</title>
        <authorList>
            <consortium name="Lawrence Berkeley National Laboratory"/>
            <person name="Harder C.B."/>
            <person name="Miyauchi S."/>
            <person name="Viragh M."/>
            <person name="Kuo A."/>
            <person name="Thoen E."/>
            <person name="Andreopoulos B."/>
            <person name="Lu D."/>
            <person name="Skrede I."/>
            <person name="Drula E."/>
            <person name="Henrissat B."/>
            <person name="Morin E."/>
            <person name="Kohler A."/>
            <person name="Barry K."/>
            <person name="LaButti K."/>
            <person name="Morin E."/>
            <person name="Salamov A."/>
            <person name="Lipzen A."/>
            <person name="Mereny Z."/>
            <person name="Hegedus B."/>
            <person name="Baldrian P."/>
            <person name="Stursova M."/>
            <person name="Weitz H."/>
            <person name="Taylor A."/>
            <person name="Grigoriev I.V."/>
            <person name="Nagy L.G."/>
            <person name="Martin F."/>
            <person name="Kauserud H."/>
        </authorList>
    </citation>
    <scope>NUCLEOTIDE SEQUENCE</scope>
    <source>
        <strain evidence="6">CBHHK200</strain>
    </source>
</reference>
<evidence type="ECO:0000313" key="6">
    <source>
        <dbReference type="EMBL" id="KAJ7041365.1"/>
    </source>
</evidence>
<keyword evidence="7" id="KW-1185">Reference proteome</keyword>
<keyword evidence="1" id="KW-0479">Metal-binding</keyword>
<evidence type="ECO:0000313" key="7">
    <source>
        <dbReference type="Proteomes" id="UP001218188"/>
    </source>
</evidence>
<accession>A0AAD6TAA7</accession>
<dbReference type="PROSITE" id="PS50865">
    <property type="entry name" value="ZF_MYND_2"/>
    <property type="match status" value="1"/>
</dbReference>
<evidence type="ECO:0000256" key="4">
    <source>
        <dbReference type="PROSITE-ProRule" id="PRU00134"/>
    </source>
</evidence>
<organism evidence="6 7">
    <name type="scientific">Mycena alexandri</name>
    <dbReference type="NCBI Taxonomy" id="1745969"/>
    <lineage>
        <taxon>Eukaryota</taxon>
        <taxon>Fungi</taxon>
        <taxon>Dikarya</taxon>
        <taxon>Basidiomycota</taxon>
        <taxon>Agaricomycotina</taxon>
        <taxon>Agaricomycetes</taxon>
        <taxon>Agaricomycetidae</taxon>
        <taxon>Agaricales</taxon>
        <taxon>Marasmiineae</taxon>
        <taxon>Mycenaceae</taxon>
        <taxon>Mycena</taxon>
    </lineage>
</organism>
<dbReference type="EMBL" id="JARJCM010000017">
    <property type="protein sequence ID" value="KAJ7041365.1"/>
    <property type="molecule type" value="Genomic_DNA"/>
</dbReference>
<comment type="caution">
    <text evidence="6">The sequence shown here is derived from an EMBL/GenBank/DDBJ whole genome shotgun (WGS) entry which is preliminary data.</text>
</comment>
<dbReference type="Gene3D" id="6.10.140.2220">
    <property type="match status" value="1"/>
</dbReference>
<dbReference type="InterPro" id="IPR002893">
    <property type="entry name" value="Znf_MYND"/>
</dbReference>